<keyword evidence="2" id="KW-1185">Reference proteome</keyword>
<protein>
    <submittedName>
        <fullName evidence="1">Uncharacterized protein</fullName>
    </submittedName>
</protein>
<gene>
    <name evidence="1" type="primary">NCL1_23201</name>
    <name evidence="1" type="ORF">TNIN_158961</name>
</gene>
<dbReference type="EMBL" id="BMAV01025779">
    <property type="protein sequence ID" value="GFS44617.1"/>
    <property type="molecule type" value="Genomic_DNA"/>
</dbReference>
<dbReference type="AlphaFoldDB" id="A0A8X6IIP9"/>
<proteinExistence type="predicted"/>
<evidence type="ECO:0000313" key="1">
    <source>
        <dbReference type="EMBL" id="GFS44617.1"/>
    </source>
</evidence>
<organism evidence="1 2">
    <name type="scientific">Trichonephila inaurata madagascariensis</name>
    <dbReference type="NCBI Taxonomy" id="2747483"/>
    <lineage>
        <taxon>Eukaryota</taxon>
        <taxon>Metazoa</taxon>
        <taxon>Ecdysozoa</taxon>
        <taxon>Arthropoda</taxon>
        <taxon>Chelicerata</taxon>
        <taxon>Arachnida</taxon>
        <taxon>Araneae</taxon>
        <taxon>Araneomorphae</taxon>
        <taxon>Entelegynae</taxon>
        <taxon>Araneoidea</taxon>
        <taxon>Nephilidae</taxon>
        <taxon>Trichonephila</taxon>
        <taxon>Trichonephila inaurata</taxon>
    </lineage>
</organism>
<accession>A0A8X6IIP9</accession>
<dbReference type="Proteomes" id="UP000886998">
    <property type="component" value="Unassembled WGS sequence"/>
</dbReference>
<comment type="caution">
    <text evidence="1">The sequence shown here is derived from an EMBL/GenBank/DDBJ whole genome shotgun (WGS) entry which is preliminary data.</text>
</comment>
<reference evidence="1" key="1">
    <citation type="submission" date="2020-08" db="EMBL/GenBank/DDBJ databases">
        <title>Multicomponent nature underlies the extraordinary mechanical properties of spider dragline silk.</title>
        <authorList>
            <person name="Kono N."/>
            <person name="Nakamura H."/>
            <person name="Mori M."/>
            <person name="Yoshida Y."/>
            <person name="Ohtoshi R."/>
            <person name="Malay A.D."/>
            <person name="Moran D.A.P."/>
            <person name="Tomita M."/>
            <person name="Numata K."/>
            <person name="Arakawa K."/>
        </authorList>
    </citation>
    <scope>NUCLEOTIDE SEQUENCE</scope>
</reference>
<name>A0A8X6IIP9_9ARAC</name>
<evidence type="ECO:0000313" key="2">
    <source>
        <dbReference type="Proteomes" id="UP000886998"/>
    </source>
</evidence>
<sequence>MSINEDMELSQGTEEVLPLKSERAHMFSVVPDAVAEPVTVGEKKGLPRNSSSEPLISADEMSEIEVEKSKLSKRKLKKSGRMTVEVKPIVCENSTFKGSSNVIFVQCHLCFKHNYSQVKRGVEKPERKLPFIQRFSVMRRRPTMRKRVRLKSRMSDIDSQKYQKSILNGERPFMEIYIQEKSTKEKPLSFTPTLRWTAVT</sequence>